<sequence>MFGLSLPTIPFLPFLSGSSAPADPEPLVLTREHIDELGREFDALREETVASLGDEDREYIYRIIKTQRGFEVAGRGLMFLGFFPPAWVAGVTALSVSKILDNMEIGHNVMHGQYDWMREPSLNSRTFEWDTVCPSDQWRHSHNYMHHTYTNIVGKDRDIGYGILRMDASQKWHPYYLGNPVYATALMLLFEWGVMMHDAEAENIVAGTRSWRDVLPLAKGWWRKARRQVVKDYVAFPLLTGPLFVPTLLGNATANVVRNVWAYSIIFCGHFPSGVQSFSEEETAEETRGEWYVRQLLGSANISGSPLFHIMSGNLSHQIEHHLFPDIPAHRYPELAPRVRELCEQYGLPYNSRGLTAQVGSVWKKIFTFALPPNWVTQTPDVAVLLERSPREQSDAAPGTLARENV</sequence>
<evidence type="ECO:0000313" key="2">
    <source>
        <dbReference type="EMBL" id="SQI29548.1"/>
    </source>
</evidence>
<organism evidence="2 3">
    <name type="scientific">Rhodococcus coprophilus</name>
    <dbReference type="NCBI Taxonomy" id="38310"/>
    <lineage>
        <taxon>Bacteria</taxon>
        <taxon>Bacillati</taxon>
        <taxon>Actinomycetota</taxon>
        <taxon>Actinomycetes</taxon>
        <taxon>Mycobacteriales</taxon>
        <taxon>Nocardiaceae</taxon>
        <taxon>Rhodococcus</taxon>
    </lineage>
</organism>
<reference evidence="2 3" key="1">
    <citation type="submission" date="2018-06" db="EMBL/GenBank/DDBJ databases">
        <authorList>
            <consortium name="Pathogen Informatics"/>
            <person name="Doyle S."/>
        </authorList>
    </citation>
    <scope>NUCLEOTIDE SEQUENCE [LARGE SCALE GENOMIC DNA]</scope>
    <source>
        <strain evidence="2 3">NCTC10994</strain>
    </source>
</reference>
<keyword evidence="2" id="KW-0560">Oxidoreductase</keyword>
<dbReference type="RefSeq" id="WP_072698725.1">
    <property type="nucleotide sequence ID" value="NZ_JAFBBL010000001.1"/>
</dbReference>
<dbReference type="GO" id="GO:0016020">
    <property type="term" value="C:membrane"/>
    <property type="evidence" value="ECO:0007669"/>
    <property type="project" value="TreeGrafter"/>
</dbReference>
<name>A0A2X4U383_9NOCA</name>
<dbReference type="AlphaFoldDB" id="A0A2X4U383"/>
<dbReference type="EC" id="1.14.19.3" evidence="2"/>
<evidence type="ECO:0000313" key="3">
    <source>
        <dbReference type="Proteomes" id="UP000249091"/>
    </source>
</evidence>
<dbReference type="GO" id="GO:0006629">
    <property type="term" value="P:lipid metabolic process"/>
    <property type="evidence" value="ECO:0007669"/>
    <property type="project" value="InterPro"/>
</dbReference>
<dbReference type="PANTHER" id="PTHR19353:SF84">
    <property type="entry name" value="ACYL-COA DELTA-9-DESATURASE, DESB"/>
    <property type="match status" value="1"/>
</dbReference>
<dbReference type="Pfam" id="PF00487">
    <property type="entry name" value="FA_desaturase"/>
    <property type="match status" value="1"/>
</dbReference>
<dbReference type="EMBL" id="LS483468">
    <property type="protein sequence ID" value="SQI29548.1"/>
    <property type="molecule type" value="Genomic_DNA"/>
</dbReference>
<proteinExistence type="predicted"/>
<dbReference type="STRING" id="1219011.GCA_001895045_00824"/>
<evidence type="ECO:0000259" key="1">
    <source>
        <dbReference type="Pfam" id="PF00487"/>
    </source>
</evidence>
<gene>
    <name evidence="2" type="primary">desA3_1</name>
    <name evidence="2" type="ORF">NCTC10994_01106</name>
</gene>
<dbReference type="InterPro" id="IPR005804">
    <property type="entry name" value="FA_desaturase_dom"/>
</dbReference>
<dbReference type="GO" id="GO:0016213">
    <property type="term" value="F:acyl-CoA 6-desaturase activity"/>
    <property type="evidence" value="ECO:0007669"/>
    <property type="project" value="UniProtKB-EC"/>
</dbReference>
<dbReference type="Proteomes" id="UP000249091">
    <property type="component" value="Chromosome 1"/>
</dbReference>
<dbReference type="PANTHER" id="PTHR19353">
    <property type="entry name" value="FATTY ACID DESATURASE 2"/>
    <property type="match status" value="1"/>
</dbReference>
<protein>
    <submittedName>
        <fullName evidence="2">Linoleoyl-CoA desaturase</fullName>
        <ecNumber evidence="2">1.14.19.-</ecNumber>
        <ecNumber evidence="2">1.14.19.3</ecNumber>
    </submittedName>
</protein>
<keyword evidence="3" id="KW-1185">Reference proteome</keyword>
<accession>A0A2X4U383</accession>
<dbReference type="InterPro" id="IPR012171">
    <property type="entry name" value="Fatty_acid_desaturase"/>
</dbReference>
<dbReference type="EC" id="1.14.19.-" evidence="2"/>
<dbReference type="CDD" id="cd03506">
    <property type="entry name" value="Delta6-FADS-like"/>
    <property type="match status" value="1"/>
</dbReference>
<feature type="domain" description="Fatty acid desaturase" evidence="1">
    <location>
        <begin position="86"/>
        <end position="353"/>
    </location>
</feature>
<dbReference type="KEGG" id="rcr:NCTC10994_01106"/>